<dbReference type="GO" id="GO:0008270">
    <property type="term" value="F:zinc ion binding"/>
    <property type="evidence" value="ECO:0007669"/>
    <property type="project" value="UniProtKB-KW"/>
</dbReference>
<dbReference type="EMBL" id="JABDTM020026385">
    <property type="protein sequence ID" value="KAH0811998.1"/>
    <property type="molecule type" value="Genomic_DNA"/>
</dbReference>
<feature type="compositionally biased region" description="Basic and acidic residues" evidence="4">
    <location>
        <begin position="88"/>
        <end position="108"/>
    </location>
</feature>
<keyword evidence="3" id="KW-0862">Zinc</keyword>
<keyword evidence="2" id="KW-0863">Zinc-finger</keyword>
<sequence length="862" mass="99249">MVRNASAPKTPNYRLFREVLDTPQSATITIDQYVTMQRDRLARMSRKLDEEWQLDVVYELLRKTIRDRVPRDDVANFTELLEKARVVEQSEQESRETLQEAAAPEKRSGKTQGNRSSIKCEYCRNFGHEEHECPPYHYIPDTQPEIIEIPDTQPEIIEIPDTQPQIIEIPDTQPQIIEIPDTQPQIIEILDTKPIKTIEIPDTQLILDSVLENDFGMDSEFGDTSLQDFFNNKSGESENVDVDVNDHRDENLDHYSEVVINDLYNQCQLDSNDQGVHDDDYGDLIPTFDENLLNSQQLIDRHQMRDNNYDCQRLVDVENKRSQMRDNGQGYQRLVEVGEDLEDINDISSNSPASIIDNILEIQSVTNGVNQRGGDGELHHPLIQAVEMDDINMDVDDGVSEASSIASDRLGDVNEVDGTVICCVGVILVATVKMYFQEYDGSDVVQCPYNKFNRCLSHRMTKHMWKCHRREYERDHDIRYFELKRKIEQQQRSQRTQELHQVQQLPQQPQQLQPHQPHQQQPQEEESWDNLNYSTYIPPCKCEFISVEYTWLINLTVAFNRIFKSNSILYTKVEKFMIIARAPRLEPEARRGFGDQECNSCARPGTSRIRTPLPNSNQLKRTKITIEKLLDSLEELVDIKMWHRILSIEKPSAGNYQDRIVIKVHKKAEEMMNTTQIIKEAFGQFKIKSTKGTKSGDYHDDMYWSNFEKWVTTQLIPNLPPKSVLVVDNASYHNTKELGDPTMGTKKGDMIKWEEAANGTAIIQLANFKARLIAATKISESSYRRIAKEASDVASGAVPCFSTPVGPFDSDSTSRCANESENPALLQEWQPPEILLFELLETLLHVSPQNNLLHQEEFLQKC</sequence>
<evidence type="ECO:0000256" key="2">
    <source>
        <dbReference type="ARBA" id="ARBA00022771"/>
    </source>
</evidence>
<feature type="region of interest" description="Disordered" evidence="4">
    <location>
        <begin position="492"/>
        <end position="527"/>
    </location>
</feature>
<evidence type="ECO:0000256" key="1">
    <source>
        <dbReference type="ARBA" id="ARBA00022723"/>
    </source>
</evidence>
<keyword evidence="1" id="KW-0479">Metal-binding</keyword>
<organism evidence="6 7">
    <name type="scientific">Tenebrio molitor</name>
    <name type="common">Yellow mealworm beetle</name>
    <dbReference type="NCBI Taxonomy" id="7067"/>
    <lineage>
        <taxon>Eukaryota</taxon>
        <taxon>Metazoa</taxon>
        <taxon>Ecdysozoa</taxon>
        <taxon>Arthropoda</taxon>
        <taxon>Hexapoda</taxon>
        <taxon>Insecta</taxon>
        <taxon>Pterygota</taxon>
        <taxon>Neoptera</taxon>
        <taxon>Endopterygota</taxon>
        <taxon>Coleoptera</taxon>
        <taxon>Polyphaga</taxon>
        <taxon>Cucujiformia</taxon>
        <taxon>Tenebrionidae</taxon>
        <taxon>Tenebrio</taxon>
    </lineage>
</organism>
<protein>
    <recommendedName>
        <fullName evidence="5">CHHC U11-48K-type domain-containing protein</fullName>
    </recommendedName>
</protein>
<accession>A0A8J6HE21</accession>
<dbReference type="InterPro" id="IPR022776">
    <property type="entry name" value="TRM13/UPF0224_CHHC_Znf_dom"/>
</dbReference>
<name>A0A8J6HE21_TENMO</name>
<comment type="caution">
    <text evidence="6">The sequence shown here is derived from an EMBL/GenBank/DDBJ whole genome shotgun (WGS) entry which is preliminary data.</text>
</comment>
<dbReference type="Proteomes" id="UP000719412">
    <property type="component" value="Unassembled WGS sequence"/>
</dbReference>
<feature type="region of interest" description="Disordered" evidence="4">
    <location>
        <begin position="88"/>
        <end position="114"/>
    </location>
</feature>
<evidence type="ECO:0000313" key="6">
    <source>
        <dbReference type="EMBL" id="KAH0811998.1"/>
    </source>
</evidence>
<evidence type="ECO:0000313" key="7">
    <source>
        <dbReference type="Proteomes" id="UP000719412"/>
    </source>
</evidence>
<feature type="compositionally biased region" description="Low complexity" evidence="4">
    <location>
        <begin position="499"/>
        <end position="522"/>
    </location>
</feature>
<feature type="domain" description="CHHC U11-48K-type" evidence="5">
    <location>
        <begin position="444"/>
        <end position="471"/>
    </location>
</feature>
<gene>
    <name evidence="6" type="ORF">GEV33_010796</name>
</gene>
<keyword evidence="7" id="KW-1185">Reference proteome</keyword>
<evidence type="ECO:0000256" key="3">
    <source>
        <dbReference type="ARBA" id="ARBA00022833"/>
    </source>
</evidence>
<dbReference type="PROSITE" id="PS51800">
    <property type="entry name" value="ZF_CHHC_U11_48K"/>
    <property type="match status" value="1"/>
</dbReference>
<proteinExistence type="predicted"/>
<reference evidence="6" key="2">
    <citation type="submission" date="2021-08" db="EMBL/GenBank/DDBJ databases">
        <authorList>
            <person name="Eriksson T."/>
        </authorList>
    </citation>
    <scope>NUCLEOTIDE SEQUENCE</scope>
    <source>
        <strain evidence="6">Stoneville</strain>
        <tissue evidence="6">Whole head</tissue>
    </source>
</reference>
<evidence type="ECO:0000256" key="4">
    <source>
        <dbReference type="SAM" id="MobiDB-lite"/>
    </source>
</evidence>
<reference evidence="6" key="1">
    <citation type="journal article" date="2020" name="J Insects Food Feed">
        <title>The yellow mealworm (Tenebrio molitor) genome: a resource for the emerging insects as food and feed industry.</title>
        <authorList>
            <person name="Eriksson T."/>
            <person name="Andere A."/>
            <person name="Kelstrup H."/>
            <person name="Emery V."/>
            <person name="Picard C."/>
        </authorList>
    </citation>
    <scope>NUCLEOTIDE SEQUENCE</scope>
    <source>
        <strain evidence="6">Stoneville</strain>
        <tissue evidence="6">Whole head</tissue>
    </source>
</reference>
<evidence type="ECO:0000259" key="5">
    <source>
        <dbReference type="PROSITE" id="PS51800"/>
    </source>
</evidence>
<dbReference type="AlphaFoldDB" id="A0A8J6HE21"/>